<dbReference type="Gene3D" id="3.40.50.720">
    <property type="entry name" value="NAD(P)-binding Rossmann-like Domain"/>
    <property type="match status" value="1"/>
</dbReference>
<feature type="transmembrane region" description="Helical" evidence="1">
    <location>
        <begin position="305"/>
        <end position="324"/>
    </location>
</feature>
<keyword evidence="4" id="KW-1185">Reference proteome</keyword>
<evidence type="ECO:0000313" key="4">
    <source>
        <dbReference type="Proteomes" id="UP001140453"/>
    </source>
</evidence>
<evidence type="ECO:0000256" key="1">
    <source>
        <dbReference type="SAM" id="Phobius"/>
    </source>
</evidence>
<dbReference type="EMBL" id="JAPEVB010000005">
    <property type="protein sequence ID" value="KAJ4387267.1"/>
    <property type="molecule type" value="Genomic_DNA"/>
</dbReference>
<keyword evidence="1" id="KW-1133">Transmembrane helix</keyword>
<dbReference type="PANTHER" id="PTHR43162:SF1">
    <property type="entry name" value="PRESTALK A DIFFERENTIATION PROTEIN A"/>
    <property type="match status" value="1"/>
</dbReference>
<protein>
    <recommendedName>
        <fullName evidence="2">NmrA-like domain-containing protein</fullName>
    </recommendedName>
</protein>
<comment type="caution">
    <text evidence="3">The sequence shown here is derived from an EMBL/GenBank/DDBJ whole genome shotgun (WGS) entry which is preliminary data.</text>
</comment>
<gene>
    <name evidence="3" type="ORF">N0V93_007856</name>
</gene>
<proteinExistence type="predicted"/>
<dbReference type="Gene3D" id="3.90.25.10">
    <property type="entry name" value="UDP-galactose 4-epimerase, domain 1"/>
    <property type="match status" value="1"/>
</dbReference>
<keyword evidence="1" id="KW-0812">Transmembrane</keyword>
<dbReference type="AlphaFoldDB" id="A0A9W8YP68"/>
<dbReference type="Proteomes" id="UP001140453">
    <property type="component" value="Unassembled WGS sequence"/>
</dbReference>
<dbReference type="InterPro" id="IPR008030">
    <property type="entry name" value="NmrA-like"/>
</dbReference>
<evidence type="ECO:0000259" key="2">
    <source>
        <dbReference type="Pfam" id="PF05368"/>
    </source>
</evidence>
<reference evidence="3" key="1">
    <citation type="submission" date="2022-10" db="EMBL/GenBank/DDBJ databases">
        <title>Tapping the CABI collections for fungal endophytes: first genome assemblies for Collariella, Neodidymelliopsis, Ascochyta clinopodiicola, Didymella pomorum, Didymosphaeria variabile, Neocosmospora piperis and Neocucurbitaria cava.</title>
        <authorList>
            <person name="Hill R."/>
        </authorList>
    </citation>
    <scope>NUCLEOTIDE SEQUENCE</scope>
    <source>
        <strain evidence="3">IMI 355082</strain>
    </source>
</reference>
<keyword evidence="1" id="KW-0472">Membrane</keyword>
<dbReference type="InterPro" id="IPR051604">
    <property type="entry name" value="Ergot_Alk_Oxidoreductase"/>
</dbReference>
<organism evidence="3 4">
    <name type="scientific">Gnomoniopsis smithogilvyi</name>
    <dbReference type="NCBI Taxonomy" id="1191159"/>
    <lineage>
        <taxon>Eukaryota</taxon>
        <taxon>Fungi</taxon>
        <taxon>Dikarya</taxon>
        <taxon>Ascomycota</taxon>
        <taxon>Pezizomycotina</taxon>
        <taxon>Sordariomycetes</taxon>
        <taxon>Sordariomycetidae</taxon>
        <taxon>Diaporthales</taxon>
        <taxon>Gnomoniaceae</taxon>
        <taxon>Gnomoniopsis</taxon>
    </lineage>
</organism>
<sequence>MSSSATKVFLTGATGDVGSQTLALLQSTQTPTRILCRRQAQADRFNQQAGVEAIVGNLNDPVEKLASYMAGCTTLFLLTAAIPEQLAQEISAIDAAVASKSIKFIVKISAGDLREDGNVPWTHSHFHAEKHMREQCDRAGLLWTSLRASGFMSNFLQSVPAIQKGFLPQTSGNGRAGWVDTADIAVVAHRVILDGPKNHAGQVYVLTGPRLINMPELATILSQGIGHRVRYLHLPSPIFKQLLKLGGADEFMANGLVAQFVEIIRPGLEGVDVSNDIENITGKRATSFEEWVAKNEDKFKGFDTGLYIASCLVAGAAVVGLFVFRMTT</sequence>
<dbReference type="InterPro" id="IPR036291">
    <property type="entry name" value="NAD(P)-bd_dom_sf"/>
</dbReference>
<name>A0A9W8YP68_9PEZI</name>
<evidence type="ECO:0000313" key="3">
    <source>
        <dbReference type="EMBL" id="KAJ4387267.1"/>
    </source>
</evidence>
<dbReference type="OrthoDB" id="9997102at2759"/>
<dbReference type="PANTHER" id="PTHR43162">
    <property type="match status" value="1"/>
</dbReference>
<dbReference type="SUPFAM" id="SSF51735">
    <property type="entry name" value="NAD(P)-binding Rossmann-fold domains"/>
    <property type="match status" value="1"/>
</dbReference>
<dbReference type="Pfam" id="PF05368">
    <property type="entry name" value="NmrA"/>
    <property type="match status" value="1"/>
</dbReference>
<accession>A0A9W8YP68</accession>
<feature type="domain" description="NmrA-like" evidence="2">
    <location>
        <begin position="7"/>
        <end position="257"/>
    </location>
</feature>